<dbReference type="Proteomes" id="UP000054408">
    <property type="component" value="Unassembled WGS sequence"/>
</dbReference>
<reference evidence="1 2" key="1">
    <citation type="submission" date="2010-05" db="EMBL/GenBank/DDBJ databases">
        <title>The Genome Sequence of Thecamonas trahens ATCC 50062.</title>
        <authorList>
            <consortium name="The Broad Institute Genome Sequencing Platform"/>
            <person name="Russ C."/>
            <person name="Cuomo C."/>
            <person name="Shea T."/>
            <person name="Young S.K."/>
            <person name="Zeng Q."/>
            <person name="Koehrsen M."/>
            <person name="Haas B."/>
            <person name="Borodovsky M."/>
            <person name="Guigo R."/>
            <person name="Alvarado L."/>
            <person name="Berlin A."/>
            <person name="Bochicchio J."/>
            <person name="Borenstein D."/>
            <person name="Chapman S."/>
            <person name="Chen Z."/>
            <person name="Freedman E."/>
            <person name="Gellesch M."/>
            <person name="Goldberg J."/>
            <person name="Griggs A."/>
            <person name="Gujja S."/>
            <person name="Heilman E."/>
            <person name="Heiman D."/>
            <person name="Hepburn T."/>
            <person name="Howarth C."/>
            <person name="Jen D."/>
            <person name="Larson L."/>
            <person name="Mehta T."/>
            <person name="Park D."/>
            <person name="Pearson M."/>
            <person name="Roberts A."/>
            <person name="Saif S."/>
            <person name="Shenoy N."/>
            <person name="Sisk P."/>
            <person name="Stolte C."/>
            <person name="Sykes S."/>
            <person name="Thomson T."/>
            <person name="Walk T."/>
            <person name="White J."/>
            <person name="Yandava C."/>
            <person name="Burger G."/>
            <person name="Gray M.W."/>
            <person name="Holland P.W.H."/>
            <person name="King N."/>
            <person name="Lang F.B.F."/>
            <person name="Roger A.J."/>
            <person name="Ruiz-Trillo I."/>
            <person name="Lander E."/>
            <person name="Nusbaum C."/>
        </authorList>
    </citation>
    <scope>NUCLEOTIDE SEQUENCE [LARGE SCALE GENOMIC DNA]</scope>
    <source>
        <strain evidence="1 2">ATCC 50062</strain>
    </source>
</reference>
<proteinExistence type="predicted"/>
<sequence>MGNGGIGVGADVDMGVGDGVQCDFEKVFGMYYGIRAGALMVRKLLTGPVTDAFGYYVHRCLQACVVGQLGLQLTLFLGHWENAWVVIGIQMVLGTLNIQAQTCVLKVLKLHLDQKMPGMPDEQHVVINKLEAIGEGLATAFIAVATFAAYMLATRGGVAFGPCSGSSLASRWRSR</sequence>
<dbReference type="EMBL" id="GL349467">
    <property type="protein sequence ID" value="KNC51377.1"/>
    <property type="molecule type" value="Genomic_DNA"/>
</dbReference>
<accession>A0A0L0DGB5</accession>
<gene>
    <name evidence="1" type="ORF">AMSG_07558</name>
</gene>
<dbReference type="GeneID" id="25566450"/>
<evidence type="ECO:0000313" key="2">
    <source>
        <dbReference type="Proteomes" id="UP000054408"/>
    </source>
</evidence>
<dbReference type="AlphaFoldDB" id="A0A0L0DGB5"/>
<keyword evidence="2" id="KW-1185">Reference proteome</keyword>
<dbReference type="RefSeq" id="XP_013756045.1">
    <property type="nucleotide sequence ID" value="XM_013900591.1"/>
</dbReference>
<organism evidence="1 2">
    <name type="scientific">Thecamonas trahens ATCC 50062</name>
    <dbReference type="NCBI Taxonomy" id="461836"/>
    <lineage>
        <taxon>Eukaryota</taxon>
        <taxon>Apusozoa</taxon>
        <taxon>Apusomonadida</taxon>
        <taxon>Apusomonadidae</taxon>
        <taxon>Thecamonas</taxon>
    </lineage>
</organism>
<name>A0A0L0DGB5_THETB</name>
<protein>
    <submittedName>
        <fullName evidence="1">Uncharacterized protein</fullName>
    </submittedName>
</protein>
<evidence type="ECO:0000313" key="1">
    <source>
        <dbReference type="EMBL" id="KNC51377.1"/>
    </source>
</evidence>